<protein>
    <submittedName>
        <fullName evidence="1">Sporulation protein YqfC</fullName>
    </submittedName>
</protein>
<name>A0AAW7ZG72_9FIRM</name>
<proteinExistence type="predicted"/>
<dbReference type="Proteomes" id="UP001172911">
    <property type="component" value="Unassembled WGS sequence"/>
</dbReference>
<dbReference type="Pfam" id="PF07873">
    <property type="entry name" value="YabP"/>
    <property type="match status" value="1"/>
</dbReference>
<reference evidence="1" key="1">
    <citation type="journal article" date="2023" name="J. Hazard. Mater.">
        <title>Anaerobic biodegradation of pyrene and benzo[a]pyrene by a new sulfate-reducing Desulforamulus aquiferis strain DSA.</title>
        <authorList>
            <person name="Zhang Z."/>
            <person name="Sun J."/>
            <person name="Gong X."/>
            <person name="Wang C."/>
            <person name="Wang H."/>
        </authorList>
    </citation>
    <scope>NUCLEOTIDE SEQUENCE</scope>
    <source>
        <strain evidence="1">DSA</strain>
    </source>
</reference>
<reference evidence="1" key="2">
    <citation type="submission" date="2023-03" db="EMBL/GenBank/DDBJ databases">
        <authorList>
            <person name="Zhang Z."/>
        </authorList>
    </citation>
    <scope>NUCLEOTIDE SEQUENCE</scope>
    <source>
        <strain evidence="1">DSA</strain>
    </source>
</reference>
<keyword evidence="2" id="KW-1185">Reference proteome</keyword>
<dbReference type="InterPro" id="IPR022477">
    <property type="entry name" value="Spore_YqfC"/>
</dbReference>
<dbReference type="AlphaFoldDB" id="A0AAW7ZG72"/>
<comment type="caution">
    <text evidence="1">The sequence shown here is derived from an EMBL/GenBank/DDBJ whole genome shotgun (WGS) entry which is preliminary data.</text>
</comment>
<dbReference type="EMBL" id="JARPTC010000020">
    <property type="protein sequence ID" value="MDO7788230.1"/>
    <property type="molecule type" value="Genomic_DNA"/>
</dbReference>
<organism evidence="1 2">
    <name type="scientific">Desulforamulus aquiferis</name>
    <dbReference type="NCBI Taxonomy" id="1397668"/>
    <lineage>
        <taxon>Bacteria</taxon>
        <taxon>Bacillati</taxon>
        <taxon>Bacillota</taxon>
        <taxon>Clostridia</taxon>
        <taxon>Eubacteriales</taxon>
        <taxon>Peptococcaceae</taxon>
        <taxon>Desulforamulus</taxon>
    </lineage>
</organism>
<sequence length="99" mass="11239">MSFKDLQRKVKKQFSDFFEIPSDVMLDLPKIVLVGNLQVFIENHRGIVEYNSDKVRIKVGDGEVGIIGGNLMVRNIKTDEICVDGQIKSLTFLEPGEVW</sequence>
<dbReference type="NCBIfam" id="TIGR02856">
    <property type="entry name" value="spore_yqfC"/>
    <property type="match status" value="1"/>
</dbReference>
<dbReference type="RefSeq" id="WP_304543982.1">
    <property type="nucleotide sequence ID" value="NZ_JARPTC010000020.1"/>
</dbReference>
<dbReference type="InterPro" id="IPR022476">
    <property type="entry name" value="Spore_YabP/YqfC"/>
</dbReference>
<evidence type="ECO:0000313" key="2">
    <source>
        <dbReference type="Proteomes" id="UP001172911"/>
    </source>
</evidence>
<gene>
    <name evidence="1" type="primary">yqfC</name>
    <name evidence="1" type="ORF">P6N53_13445</name>
</gene>
<accession>A0AAW7ZG72</accession>
<evidence type="ECO:0000313" key="1">
    <source>
        <dbReference type="EMBL" id="MDO7788230.1"/>
    </source>
</evidence>